<dbReference type="Proteomes" id="UP001153678">
    <property type="component" value="Unassembled WGS sequence"/>
</dbReference>
<dbReference type="EMBL" id="CAMKVN010017271">
    <property type="protein sequence ID" value="CAI2197876.1"/>
    <property type="molecule type" value="Genomic_DNA"/>
</dbReference>
<accession>A0A9W4T9P1</accession>
<dbReference type="Pfam" id="PF08238">
    <property type="entry name" value="Sel1"/>
    <property type="match status" value="1"/>
</dbReference>
<dbReference type="InterPro" id="IPR006597">
    <property type="entry name" value="Sel1-like"/>
</dbReference>
<evidence type="ECO:0000313" key="1">
    <source>
        <dbReference type="EMBL" id="CAI2197876.1"/>
    </source>
</evidence>
<reference evidence="1" key="1">
    <citation type="submission" date="2022-08" db="EMBL/GenBank/DDBJ databases">
        <authorList>
            <person name="Kallberg Y."/>
            <person name="Tangrot J."/>
            <person name="Rosling A."/>
        </authorList>
    </citation>
    <scope>NUCLEOTIDE SEQUENCE</scope>
    <source>
        <strain evidence="1">Wild A</strain>
    </source>
</reference>
<gene>
    <name evidence="1" type="ORF">FWILDA_LOCUS18294</name>
</gene>
<dbReference type="OrthoDB" id="2384430at2759"/>
<proteinExistence type="predicted"/>
<name>A0A9W4T9P1_9GLOM</name>
<dbReference type="InterPro" id="IPR011990">
    <property type="entry name" value="TPR-like_helical_dom_sf"/>
</dbReference>
<dbReference type="SMART" id="SM00671">
    <property type="entry name" value="SEL1"/>
    <property type="match status" value="1"/>
</dbReference>
<sequence>EYVNAQNNLAFCYQNGIGIEKNEVKAFELYNIAAKKEFVEA</sequence>
<keyword evidence="2" id="KW-1185">Reference proteome</keyword>
<feature type="non-terminal residue" evidence="1">
    <location>
        <position position="1"/>
    </location>
</feature>
<dbReference type="SUPFAM" id="SSF81901">
    <property type="entry name" value="HCP-like"/>
    <property type="match status" value="1"/>
</dbReference>
<dbReference type="AlphaFoldDB" id="A0A9W4T9P1"/>
<protein>
    <submittedName>
        <fullName evidence="1">9233_t:CDS:1</fullName>
    </submittedName>
</protein>
<comment type="caution">
    <text evidence="1">The sequence shown here is derived from an EMBL/GenBank/DDBJ whole genome shotgun (WGS) entry which is preliminary data.</text>
</comment>
<organism evidence="1 2">
    <name type="scientific">Funneliformis geosporum</name>
    <dbReference type="NCBI Taxonomy" id="1117311"/>
    <lineage>
        <taxon>Eukaryota</taxon>
        <taxon>Fungi</taxon>
        <taxon>Fungi incertae sedis</taxon>
        <taxon>Mucoromycota</taxon>
        <taxon>Glomeromycotina</taxon>
        <taxon>Glomeromycetes</taxon>
        <taxon>Glomerales</taxon>
        <taxon>Glomeraceae</taxon>
        <taxon>Funneliformis</taxon>
    </lineage>
</organism>
<dbReference type="Gene3D" id="1.25.40.10">
    <property type="entry name" value="Tetratricopeptide repeat domain"/>
    <property type="match status" value="1"/>
</dbReference>
<evidence type="ECO:0000313" key="2">
    <source>
        <dbReference type="Proteomes" id="UP001153678"/>
    </source>
</evidence>